<proteinExistence type="inferred from homology"/>
<accession>A0A2S4PKL8</accession>
<dbReference type="SUPFAM" id="SSF48452">
    <property type="entry name" value="TPR-like"/>
    <property type="match status" value="1"/>
</dbReference>
<feature type="compositionally biased region" description="Polar residues" evidence="2">
    <location>
        <begin position="171"/>
        <end position="181"/>
    </location>
</feature>
<dbReference type="AlphaFoldDB" id="A0A2S4PKL8"/>
<gene>
    <name evidence="5" type="ORF">EPUL_006117</name>
</gene>
<dbReference type="InterPro" id="IPR007699">
    <property type="entry name" value="SGS_dom"/>
</dbReference>
<organism evidence="5 6">
    <name type="scientific">Erysiphe pulchra</name>
    <dbReference type="NCBI Taxonomy" id="225359"/>
    <lineage>
        <taxon>Eukaryota</taxon>
        <taxon>Fungi</taxon>
        <taxon>Dikarya</taxon>
        <taxon>Ascomycota</taxon>
        <taxon>Pezizomycotina</taxon>
        <taxon>Leotiomycetes</taxon>
        <taxon>Erysiphales</taxon>
        <taxon>Erysiphaceae</taxon>
        <taxon>Erysiphe</taxon>
    </lineage>
</organism>
<evidence type="ECO:0000256" key="2">
    <source>
        <dbReference type="SAM" id="MobiDB-lite"/>
    </source>
</evidence>
<dbReference type="Pfam" id="PF05002">
    <property type="entry name" value="SGS"/>
    <property type="match status" value="1"/>
</dbReference>
<feature type="domain" description="CS" evidence="4">
    <location>
        <begin position="180"/>
        <end position="272"/>
    </location>
</feature>
<dbReference type="STRING" id="225359.A0A2S4PKL8"/>
<dbReference type="OrthoDB" id="1898560at2759"/>
<dbReference type="SMART" id="SM00028">
    <property type="entry name" value="TPR"/>
    <property type="match status" value="2"/>
</dbReference>
<dbReference type="Pfam" id="PF04969">
    <property type="entry name" value="CS"/>
    <property type="match status" value="1"/>
</dbReference>
<dbReference type="InterPro" id="IPR044563">
    <property type="entry name" value="Sgt1-like"/>
</dbReference>
<evidence type="ECO:0000259" key="4">
    <source>
        <dbReference type="PROSITE" id="PS51203"/>
    </source>
</evidence>
<dbReference type="EMBL" id="PEDP01002595">
    <property type="protein sequence ID" value="POS82565.1"/>
    <property type="molecule type" value="Genomic_DNA"/>
</dbReference>
<name>A0A2S4PKL8_9PEZI</name>
<feature type="compositionally biased region" description="Basic and acidic residues" evidence="2">
    <location>
        <begin position="281"/>
        <end position="298"/>
    </location>
</feature>
<dbReference type="SUPFAM" id="SSF49764">
    <property type="entry name" value="HSP20-like chaperones"/>
    <property type="match status" value="1"/>
</dbReference>
<dbReference type="CDD" id="cd06466">
    <property type="entry name" value="p23_CS_SGT1_like"/>
    <property type="match status" value="1"/>
</dbReference>
<dbReference type="PROSITE" id="PS51203">
    <property type="entry name" value="CS"/>
    <property type="match status" value="1"/>
</dbReference>
<keyword evidence="6" id="KW-1185">Reference proteome</keyword>
<dbReference type="GO" id="GO:0051087">
    <property type="term" value="F:protein-folding chaperone binding"/>
    <property type="evidence" value="ECO:0007669"/>
    <property type="project" value="InterPro"/>
</dbReference>
<comment type="caution">
    <text evidence="5">The sequence shown here is derived from an EMBL/GenBank/DDBJ whole genome shotgun (WGS) entry which is preliminary data.</text>
</comment>
<dbReference type="InterPro" id="IPR008978">
    <property type="entry name" value="HSP20-like_chaperone"/>
</dbReference>
<feature type="region of interest" description="Disordered" evidence="2">
    <location>
        <begin position="145"/>
        <end position="185"/>
    </location>
</feature>
<feature type="non-terminal residue" evidence="5">
    <location>
        <position position="390"/>
    </location>
</feature>
<dbReference type="InterPro" id="IPR007052">
    <property type="entry name" value="CS_dom"/>
</dbReference>
<evidence type="ECO:0000313" key="5">
    <source>
        <dbReference type="EMBL" id="POS82565.1"/>
    </source>
</evidence>
<sequence length="390" mass="43835">MSGAAFKGKASLEKGDYQSAIDFLSEALKTSEAPNWLLQRSTAYHRIGQSENALRDANKALLIAIKRGKRELIAESHHRRGIVFHGLRQYGNARICFHWARKYNEKLPGLTMWISKVAKDYEASGSEQAELNAITVKEVPDMVEEVEQKVEPARSSSLGNDNKKSKDGVRTESTNPTQSNSKIRHEWYQSKNTVTVEILAKSVLKDAIIVDIQERSLDVSFTTTSVHNTCNFNIKPLFSNIDISKSSYRVTPHKIEVTLHKSDSALKWPNLQFSEPSLINESKEPAHGKRDDSKDIKFHSQAPVYPTSSKTGPKNWDTVVGKEVEDEDADGPDAFFKMLYKNADADTKRAMIKSYQESNGTSLSTQWSDVGSRKFEVIPPEGVEVKKWDT</sequence>
<evidence type="ECO:0000256" key="1">
    <source>
        <dbReference type="ARBA" id="ARBA00008509"/>
    </source>
</evidence>
<dbReference type="InterPro" id="IPR019734">
    <property type="entry name" value="TPR_rpt"/>
</dbReference>
<reference evidence="5 6" key="1">
    <citation type="submission" date="2017-10" db="EMBL/GenBank/DDBJ databases">
        <title>Development of genomic resources for the powdery mildew, Erysiphe pulchra.</title>
        <authorList>
            <person name="Wadl P.A."/>
            <person name="Mack B.M."/>
            <person name="Moore G."/>
            <person name="Beltz S.B."/>
        </authorList>
    </citation>
    <scope>NUCLEOTIDE SEQUENCE [LARGE SCALE GENOMIC DNA]</scope>
    <source>
        <strain evidence="5">Cflorida</strain>
    </source>
</reference>
<dbReference type="PROSITE" id="PS51048">
    <property type="entry name" value="SGS"/>
    <property type="match status" value="1"/>
</dbReference>
<dbReference type="InterPro" id="IPR011990">
    <property type="entry name" value="TPR-like_helical_dom_sf"/>
</dbReference>
<protein>
    <recommendedName>
        <fullName evidence="7">SGS-domain-containing protein</fullName>
    </recommendedName>
</protein>
<evidence type="ECO:0000259" key="3">
    <source>
        <dbReference type="PROSITE" id="PS51048"/>
    </source>
</evidence>
<comment type="similarity">
    <text evidence="1">Belongs to the SGT1 family.</text>
</comment>
<evidence type="ECO:0008006" key="7">
    <source>
        <dbReference type="Google" id="ProtNLM"/>
    </source>
</evidence>
<feature type="domain" description="SGS" evidence="3">
    <location>
        <begin position="304"/>
        <end position="390"/>
    </location>
</feature>
<feature type="region of interest" description="Disordered" evidence="2">
    <location>
        <begin position="277"/>
        <end position="298"/>
    </location>
</feature>
<dbReference type="Gene3D" id="1.25.40.10">
    <property type="entry name" value="Tetratricopeptide repeat domain"/>
    <property type="match status" value="1"/>
</dbReference>
<dbReference type="Gene3D" id="2.60.40.790">
    <property type="match status" value="1"/>
</dbReference>
<evidence type="ECO:0000313" key="6">
    <source>
        <dbReference type="Proteomes" id="UP000237438"/>
    </source>
</evidence>
<feature type="compositionally biased region" description="Basic and acidic residues" evidence="2">
    <location>
        <begin position="161"/>
        <end position="170"/>
    </location>
</feature>
<dbReference type="Proteomes" id="UP000237438">
    <property type="component" value="Unassembled WGS sequence"/>
</dbReference>
<dbReference type="PANTHER" id="PTHR45862">
    <property type="entry name" value="PROTEIN SGT1 HOMOLOG"/>
    <property type="match status" value="1"/>
</dbReference>